<dbReference type="SUPFAM" id="SSF56091">
    <property type="entry name" value="DNA ligase/mRNA capping enzyme, catalytic domain"/>
    <property type="match status" value="1"/>
</dbReference>
<name>A0A1B1YQE7_9GAMM</name>
<dbReference type="FunFam" id="2.40.50.140:FF:000012">
    <property type="entry name" value="DNA ligase"/>
    <property type="match status" value="1"/>
</dbReference>
<evidence type="ECO:0000256" key="7">
    <source>
        <dbReference type="ARBA" id="ARBA00022763"/>
    </source>
</evidence>
<dbReference type="PROSITE" id="PS01055">
    <property type="entry name" value="DNA_LIGASE_N1"/>
    <property type="match status" value="1"/>
</dbReference>
<dbReference type="Pfam" id="PF01653">
    <property type="entry name" value="DNA_ligase_aden"/>
    <property type="match status" value="1"/>
</dbReference>
<sequence length="702" mass="76514">MDQAGASARIEALRREIAEHDYRYYVLDEPSIPDAEYDRLMRELLALEAQYPTLMTADSPSQRVGGAPLAAFAQVTHAVPMLSLANAFDDSEVHDFDRRVRELTGETVVDYHAEPKFDGLAISLLYRDGLLVQAATRGDGSTGEDVTANVRTIAAIPLRLRGHPPPLLEARGEVFMPRDGFARLNAEQTARGEKPFVNPRNAAAGSLRQLDPQITARRPLRFYCYGYGRFEGQLPARHSERLDLLHGFGLPVCPQRSRVTGIEACLAYYAQLGRLRPGLPYDIDGVVYKVDRIDLQERLGFVSRAPRWALAHKFPAQEAVTVLENIEVQIGRTGAVTPVARLQPVFVGGVTVTNATLHNEDELRRKDLRIGDSVVVRRAGDVIPEVVRALPQRRPADAQPFVMPTHCPVCGSDIVRLDGEAVSRCSGRLHCPAQLKAGIAHFAGRRAMDIDGLGDKLIEQLVDRGLVHDVADLYHLDAPTLASLERMAELSASKLVAAIEASKRTTLSRFIFALGIPLIGEEVARLLSAEFGTLDTLLTQDWAALHERKQAIATANQKARKHNADHPDRAPLPVQELPLRGIGTEITDSLAEFIADARNLDVIRRLRAAGIRFQDDGAAPRAADAAAQPLAGKTFVITGTFSQPREALTEAFVRLGAKVTGSVSKNTDFVAVGENPGSKADRAVQLGVAILDEAGLMALLGQ</sequence>
<keyword evidence="14" id="KW-0464">Manganese</keyword>
<dbReference type="Pfam" id="PF03120">
    <property type="entry name" value="OB_DNA_ligase"/>
    <property type="match status" value="1"/>
</dbReference>
<dbReference type="PROSITE" id="PS50172">
    <property type="entry name" value="BRCT"/>
    <property type="match status" value="1"/>
</dbReference>
<dbReference type="Proteomes" id="UP000092952">
    <property type="component" value="Chromosome"/>
</dbReference>
<evidence type="ECO:0000256" key="1">
    <source>
        <dbReference type="ARBA" id="ARBA00004067"/>
    </source>
</evidence>
<comment type="catalytic activity">
    <reaction evidence="12 14 15">
        <text>NAD(+) + (deoxyribonucleotide)n-3'-hydroxyl + 5'-phospho-(deoxyribonucleotide)m = (deoxyribonucleotide)n+m + AMP + beta-nicotinamide D-nucleotide.</text>
        <dbReference type="EC" id="6.5.1.2"/>
    </reaction>
</comment>
<dbReference type="NCBIfam" id="TIGR00575">
    <property type="entry name" value="dnlj"/>
    <property type="match status" value="1"/>
</dbReference>
<evidence type="ECO:0000313" key="17">
    <source>
        <dbReference type="EMBL" id="ANX03004.1"/>
    </source>
</evidence>
<feature type="active site" description="N6-AMP-lysine intermediate" evidence="14">
    <location>
        <position position="116"/>
    </location>
</feature>
<feature type="binding site" evidence="14">
    <location>
        <position position="407"/>
    </location>
    <ligand>
        <name>Zn(2+)</name>
        <dbReference type="ChEBI" id="CHEBI:29105"/>
    </ligand>
</feature>
<dbReference type="FunFam" id="1.10.150.20:FF:000007">
    <property type="entry name" value="DNA ligase"/>
    <property type="match status" value="1"/>
</dbReference>
<keyword evidence="18" id="KW-1185">Reference proteome</keyword>
<dbReference type="InterPro" id="IPR001679">
    <property type="entry name" value="DNA_ligase"/>
</dbReference>
<dbReference type="InterPro" id="IPR001357">
    <property type="entry name" value="BRCT_dom"/>
</dbReference>
<evidence type="ECO:0000256" key="12">
    <source>
        <dbReference type="ARBA" id="ARBA00034005"/>
    </source>
</evidence>
<comment type="caution">
    <text evidence="14">Lacks conserved residue(s) required for the propagation of feature annotation.</text>
</comment>
<dbReference type="PROSITE" id="PS01056">
    <property type="entry name" value="DNA_LIGASE_N2"/>
    <property type="match status" value="1"/>
</dbReference>
<dbReference type="STRING" id="1810504.PG2T_01560"/>
<dbReference type="AlphaFoldDB" id="A0A1B1YQE7"/>
<dbReference type="InterPro" id="IPR013840">
    <property type="entry name" value="DNAligase_N"/>
</dbReference>
<evidence type="ECO:0000256" key="10">
    <source>
        <dbReference type="ARBA" id="ARBA00023027"/>
    </source>
</evidence>
<reference evidence="18" key="1">
    <citation type="submission" date="2016-03" db="EMBL/GenBank/DDBJ databases">
        <title>Complete genome sequence of Solimmundus cernigliae, representing a novel lineage of polycyclic aromatic hydrocarbon degraders within the Gammaproteobacteria.</title>
        <authorList>
            <person name="Singleton D.R."/>
            <person name="Dickey A.N."/>
            <person name="Scholl E.H."/>
            <person name="Wright F.A."/>
            <person name="Aitken M.D."/>
        </authorList>
    </citation>
    <scope>NUCLEOTIDE SEQUENCE [LARGE SCALE GENOMIC DNA]</scope>
    <source>
        <strain evidence="18">TR3.2</strain>
    </source>
</reference>
<evidence type="ECO:0000256" key="15">
    <source>
        <dbReference type="RuleBase" id="RU000618"/>
    </source>
</evidence>
<dbReference type="InterPro" id="IPR036420">
    <property type="entry name" value="BRCT_dom_sf"/>
</dbReference>
<feature type="binding site" evidence="14">
    <location>
        <position position="173"/>
    </location>
    <ligand>
        <name>NAD(+)</name>
        <dbReference type="ChEBI" id="CHEBI:57540"/>
    </ligand>
</feature>
<keyword evidence="10 14" id="KW-0520">NAD</keyword>
<evidence type="ECO:0000256" key="6">
    <source>
        <dbReference type="ARBA" id="ARBA00022723"/>
    </source>
</evidence>
<dbReference type="Gene3D" id="1.10.287.610">
    <property type="entry name" value="Helix hairpin bin"/>
    <property type="match status" value="1"/>
</dbReference>
<proteinExistence type="inferred from homology"/>
<dbReference type="InterPro" id="IPR004149">
    <property type="entry name" value="Znf_DNAligase_C4"/>
</dbReference>
<dbReference type="GO" id="GO:0046872">
    <property type="term" value="F:metal ion binding"/>
    <property type="evidence" value="ECO:0007669"/>
    <property type="project" value="UniProtKB-KW"/>
</dbReference>
<dbReference type="Gene3D" id="3.30.470.30">
    <property type="entry name" value="DNA ligase/mRNA capping enzyme"/>
    <property type="match status" value="1"/>
</dbReference>
<feature type="binding site" evidence="14">
    <location>
        <position position="431"/>
    </location>
    <ligand>
        <name>Zn(2+)</name>
        <dbReference type="ChEBI" id="CHEBI:29105"/>
    </ligand>
</feature>
<evidence type="ECO:0000256" key="4">
    <source>
        <dbReference type="ARBA" id="ARBA00022598"/>
    </source>
</evidence>
<keyword evidence="9 14" id="KW-0460">Magnesium</keyword>
<dbReference type="PIRSF" id="PIRSF001604">
    <property type="entry name" value="LigA"/>
    <property type="match status" value="1"/>
</dbReference>
<evidence type="ECO:0000313" key="18">
    <source>
        <dbReference type="Proteomes" id="UP000092952"/>
    </source>
</evidence>
<dbReference type="PANTHER" id="PTHR23389">
    <property type="entry name" value="CHROMOSOME TRANSMISSION FIDELITY FACTOR 18"/>
    <property type="match status" value="1"/>
</dbReference>
<dbReference type="GO" id="GO:0003911">
    <property type="term" value="F:DNA ligase (NAD+) activity"/>
    <property type="evidence" value="ECO:0007669"/>
    <property type="project" value="UniProtKB-UniRule"/>
</dbReference>
<feature type="binding site" evidence="14">
    <location>
        <position position="289"/>
    </location>
    <ligand>
        <name>NAD(+)</name>
        <dbReference type="ChEBI" id="CHEBI:57540"/>
    </ligand>
</feature>
<dbReference type="SMART" id="SM00532">
    <property type="entry name" value="LIGANc"/>
    <property type="match status" value="1"/>
</dbReference>
<dbReference type="SUPFAM" id="SSF50249">
    <property type="entry name" value="Nucleic acid-binding proteins"/>
    <property type="match status" value="1"/>
</dbReference>
<evidence type="ECO:0000256" key="14">
    <source>
        <dbReference type="HAMAP-Rule" id="MF_01588"/>
    </source>
</evidence>
<evidence type="ECO:0000256" key="9">
    <source>
        <dbReference type="ARBA" id="ARBA00022842"/>
    </source>
</evidence>
<protein>
    <recommendedName>
        <fullName evidence="3 14">DNA ligase</fullName>
        <ecNumber evidence="2 14">6.5.1.2</ecNumber>
    </recommendedName>
    <alternativeName>
        <fullName evidence="14">Polydeoxyribonucleotide synthase [NAD(+)]</fullName>
    </alternativeName>
</protein>
<dbReference type="FunCoup" id="A0A1B1YQE7">
    <property type="interactions" value="432"/>
</dbReference>
<dbReference type="InterPro" id="IPR012340">
    <property type="entry name" value="NA-bd_OB-fold"/>
</dbReference>
<dbReference type="InterPro" id="IPR041663">
    <property type="entry name" value="DisA/LigA_HHH"/>
</dbReference>
<dbReference type="InterPro" id="IPR033136">
    <property type="entry name" value="DNA_ligase_CS"/>
</dbReference>
<dbReference type="SUPFAM" id="SSF47781">
    <property type="entry name" value="RuvA domain 2-like"/>
    <property type="match status" value="1"/>
</dbReference>
<dbReference type="Gene3D" id="3.40.50.10190">
    <property type="entry name" value="BRCT domain"/>
    <property type="match status" value="1"/>
</dbReference>
<dbReference type="NCBIfam" id="NF005932">
    <property type="entry name" value="PRK07956.1"/>
    <property type="match status" value="1"/>
</dbReference>
<dbReference type="InterPro" id="IPR010994">
    <property type="entry name" value="RuvA_2-like"/>
</dbReference>
<feature type="binding site" evidence="14">
    <location>
        <position position="313"/>
    </location>
    <ligand>
        <name>NAD(+)</name>
        <dbReference type="ChEBI" id="CHEBI:57540"/>
    </ligand>
</feature>
<dbReference type="SMART" id="SM00292">
    <property type="entry name" value="BRCT"/>
    <property type="match status" value="1"/>
</dbReference>
<dbReference type="EMBL" id="CP014671">
    <property type="protein sequence ID" value="ANX03004.1"/>
    <property type="molecule type" value="Genomic_DNA"/>
</dbReference>
<evidence type="ECO:0000256" key="11">
    <source>
        <dbReference type="ARBA" id="ARBA00023204"/>
    </source>
</evidence>
<evidence type="ECO:0000256" key="5">
    <source>
        <dbReference type="ARBA" id="ARBA00022705"/>
    </source>
</evidence>
<evidence type="ECO:0000256" key="2">
    <source>
        <dbReference type="ARBA" id="ARBA00012722"/>
    </source>
</evidence>
<dbReference type="GO" id="GO:0006260">
    <property type="term" value="P:DNA replication"/>
    <property type="evidence" value="ECO:0007669"/>
    <property type="project" value="UniProtKB-KW"/>
</dbReference>
<dbReference type="HAMAP" id="MF_01588">
    <property type="entry name" value="DNA_ligase_A"/>
    <property type="match status" value="1"/>
</dbReference>
<feature type="binding site" evidence="14">
    <location>
        <position position="410"/>
    </location>
    <ligand>
        <name>Zn(2+)</name>
        <dbReference type="ChEBI" id="CHEBI:29105"/>
    </ligand>
</feature>
<keyword evidence="8 14" id="KW-0862">Zinc</keyword>
<evidence type="ECO:0000256" key="8">
    <source>
        <dbReference type="ARBA" id="ARBA00022833"/>
    </source>
</evidence>
<dbReference type="InterPro" id="IPR018239">
    <property type="entry name" value="DNA_ligase_AS"/>
</dbReference>
<accession>A0A1B1YQE7</accession>
<dbReference type="KEGG" id="gbi:PG2T_01560"/>
<dbReference type="CDD" id="cd00114">
    <property type="entry name" value="LIGANc"/>
    <property type="match status" value="1"/>
</dbReference>
<dbReference type="OrthoDB" id="9759736at2"/>
<feature type="binding site" evidence="14">
    <location>
        <begin position="83"/>
        <end position="84"/>
    </location>
    <ligand>
        <name>NAD(+)</name>
        <dbReference type="ChEBI" id="CHEBI:57540"/>
    </ligand>
</feature>
<comment type="function">
    <text evidence="1 14">DNA ligase that catalyzes the formation of phosphodiester linkages between 5'-phosphoryl and 3'-hydroxyl groups in double-stranded DNA using NAD as a coenzyme and as the energy source for the reaction. It is essential for DNA replication and repair of damaged DNA.</text>
</comment>
<keyword evidence="7 14" id="KW-0227">DNA damage</keyword>
<dbReference type="GO" id="GO:0005829">
    <property type="term" value="C:cytosol"/>
    <property type="evidence" value="ECO:0007669"/>
    <property type="project" value="TreeGrafter"/>
</dbReference>
<dbReference type="GO" id="GO:0006281">
    <property type="term" value="P:DNA repair"/>
    <property type="evidence" value="ECO:0007669"/>
    <property type="project" value="UniProtKB-KW"/>
</dbReference>
<evidence type="ECO:0000256" key="13">
    <source>
        <dbReference type="ARBA" id="ARBA00060881"/>
    </source>
</evidence>
<evidence type="ECO:0000259" key="16">
    <source>
        <dbReference type="PROSITE" id="PS50172"/>
    </source>
</evidence>
<feature type="binding site" evidence="14">
    <location>
        <begin position="34"/>
        <end position="38"/>
    </location>
    <ligand>
        <name>NAD(+)</name>
        <dbReference type="ChEBI" id="CHEBI:57540"/>
    </ligand>
</feature>
<dbReference type="InterPro" id="IPR013839">
    <property type="entry name" value="DNAligase_adenylation"/>
</dbReference>
<feature type="binding site" evidence="14">
    <location>
        <position position="137"/>
    </location>
    <ligand>
        <name>NAD(+)</name>
        <dbReference type="ChEBI" id="CHEBI:57540"/>
    </ligand>
</feature>
<comment type="cofactor">
    <cofactor evidence="14">
        <name>Mg(2+)</name>
        <dbReference type="ChEBI" id="CHEBI:18420"/>
    </cofactor>
    <cofactor evidence="14">
        <name>Mn(2+)</name>
        <dbReference type="ChEBI" id="CHEBI:29035"/>
    </cofactor>
</comment>
<organism evidence="17 18">
    <name type="scientific">Immundisolibacter cernigliae</name>
    <dbReference type="NCBI Taxonomy" id="1810504"/>
    <lineage>
        <taxon>Bacteria</taxon>
        <taxon>Pseudomonadati</taxon>
        <taxon>Pseudomonadota</taxon>
        <taxon>Gammaproteobacteria</taxon>
        <taxon>Immundisolibacterales</taxon>
        <taxon>Immundisolibacteraceae</taxon>
        <taxon>Immundisolibacter</taxon>
    </lineage>
</organism>
<dbReference type="InParanoid" id="A0A1B1YQE7"/>
<dbReference type="CDD" id="cd17748">
    <property type="entry name" value="BRCT_DNA_ligase_like"/>
    <property type="match status" value="1"/>
</dbReference>
<dbReference type="Gene3D" id="2.40.50.140">
    <property type="entry name" value="Nucleic acid-binding proteins"/>
    <property type="match status" value="1"/>
</dbReference>
<dbReference type="Pfam" id="PF00533">
    <property type="entry name" value="BRCT"/>
    <property type="match status" value="1"/>
</dbReference>
<dbReference type="Pfam" id="PF22745">
    <property type="entry name" value="Nlig-Ia"/>
    <property type="match status" value="1"/>
</dbReference>
<dbReference type="PANTHER" id="PTHR23389:SF9">
    <property type="entry name" value="DNA LIGASE"/>
    <property type="match status" value="1"/>
</dbReference>
<evidence type="ECO:0000256" key="3">
    <source>
        <dbReference type="ARBA" id="ARBA00013308"/>
    </source>
</evidence>
<dbReference type="Gene3D" id="6.20.10.30">
    <property type="match status" value="1"/>
</dbReference>
<keyword evidence="6 14" id="KW-0479">Metal-binding</keyword>
<dbReference type="FunFam" id="1.10.287.610:FF:000002">
    <property type="entry name" value="DNA ligase"/>
    <property type="match status" value="1"/>
</dbReference>
<keyword evidence="4 14" id="KW-0436">Ligase</keyword>
<keyword evidence="11 14" id="KW-0234">DNA repair</keyword>
<comment type="similarity">
    <text evidence="13 14">Belongs to the NAD-dependent DNA ligase family. LigA subfamily.</text>
</comment>
<dbReference type="Pfam" id="PF03119">
    <property type="entry name" value="DNA_ligase_ZBD"/>
    <property type="match status" value="1"/>
</dbReference>
<dbReference type="InterPro" id="IPR004150">
    <property type="entry name" value="NAD_DNA_ligase_OB"/>
</dbReference>
<dbReference type="SUPFAM" id="SSF52113">
    <property type="entry name" value="BRCT domain"/>
    <property type="match status" value="1"/>
</dbReference>
<dbReference type="FunFam" id="3.30.470.30:FF:000001">
    <property type="entry name" value="DNA ligase"/>
    <property type="match status" value="1"/>
</dbReference>
<feature type="binding site" evidence="14">
    <location>
        <position position="114"/>
    </location>
    <ligand>
        <name>NAD(+)</name>
        <dbReference type="ChEBI" id="CHEBI:57540"/>
    </ligand>
</feature>
<dbReference type="Pfam" id="PF12826">
    <property type="entry name" value="HHH_2"/>
    <property type="match status" value="1"/>
</dbReference>
<gene>
    <name evidence="14 17" type="primary">ligA</name>
    <name evidence="17" type="ORF">PG2T_01560</name>
</gene>
<keyword evidence="5 14" id="KW-0235">DNA replication</keyword>
<dbReference type="RefSeq" id="WP_068802515.1">
    <property type="nucleotide sequence ID" value="NZ_CP014671.1"/>
</dbReference>
<dbReference type="EC" id="6.5.1.2" evidence="2 14"/>
<dbReference type="Gene3D" id="1.10.150.20">
    <property type="entry name" value="5' to 3' exonuclease, C-terminal subdomain"/>
    <property type="match status" value="2"/>
</dbReference>
<feature type="domain" description="BRCT" evidence="16">
    <location>
        <begin position="625"/>
        <end position="702"/>
    </location>
</feature>